<dbReference type="InterPro" id="IPR036291">
    <property type="entry name" value="NAD(P)-bd_dom_sf"/>
</dbReference>
<dbReference type="InterPro" id="IPR053790">
    <property type="entry name" value="P5CR-like_CS"/>
</dbReference>
<evidence type="ECO:0000256" key="4">
    <source>
        <dbReference type="ARBA" id="ARBA00023002"/>
    </source>
</evidence>
<dbReference type="InterPro" id="IPR029036">
    <property type="entry name" value="P5CR_dimer"/>
</dbReference>
<dbReference type="Gene3D" id="3.40.50.720">
    <property type="entry name" value="NAD(P)-binding Rossmann-like Domain"/>
    <property type="match status" value="1"/>
</dbReference>
<comment type="pathway">
    <text evidence="5 7">Amino-acid biosynthesis; L-proline biosynthesis; L-proline from L-glutamate 5-semialdehyde: step 1/1.</text>
</comment>
<name>A0ABV9GS52_9BACL</name>
<dbReference type="PANTHER" id="PTHR11645:SF0">
    <property type="entry name" value="PYRROLINE-5-CARBOXYLATE REDUCTASE 3"/>
    <property type="match status" value="1"/>
</dbReference>
<feature type="domain" description="Pyrroline-5-carboxylate reductase catalytic N-terminal" evidence="8">
    <location>
        <begin position="4"/>
        <end position="97"/>
    </location>
</feature>
<comment type="caution">
    <text evidence="10">The sequence shown here is derived from an EMBL/GenBank/DDBJ whole genome shotgun (WGS) entry which is preliminary data.</text>
</comment>
<keyword evidence="5 7" id="KW-0028">Amino-acid biosynthesis</keyword>
<feature type="domain" description="Pyrroline-5-carboxylate reductase dimerisation" evidence="9">
    <location>
        <begin position="163"/>
        <end position="266"/>
    </location>
</feature>
<dbReference type="PROSITE" id="PS00521">
    <property type="entry name" value="P5CR"/>
    <property type="match status" value="1"/>
</dbReference>
<evidence type="ECO:0000259" key="9">
    <source>
        <dbReference type="Pfam" id="PF14748"/>
    </source>
</evidence>
<comment type="subcellular location">
    <subcellularLocation>
        <location evidence="5">Cytoplasm</location>
    </subcellularLocation>
</comment>
<keyword evidence="3 5" id="KW-0521">NADP</keyword>
<dbReference type="Pfam" id="PF14748">
    <property type="entry name" value="P5CR_dimer"/>
    <property type="match status" value="1"/>
</dbReference>
<evidence type="ECO:0000256" key="1">
    <source>
        <dbReference type="ARBA" id="ARBA00005525"/>
    </source>
</evidence>
<dbReference type="EC" id="1.5.1.2" evidence="5 6"/>
<evidence type="ECO:0000256" key="5">
    <source>
        <dbReference type="HAMAP-Rule" id="MF_01925"/>
    </source>
</evidence>
<comment type="catalytic activity">
    <reaction evidence="5 7">
        <text>L-proline + NADP(+) = (S)-1-pyrroline-5-carboxylate + NADPH + 2 H(+)</text>
        <dbReference type="Rhea" id="RHEA:14109"/>
        <dbReference type="ChEBI" id="CHEBI:15378"/>
        <dbReference type="ChEBI" id="CHEBI:17388"/>
        <dbReference type="ChEBI" id="CHEBI:57783"/>
        <dbReference type="ChEBI" id="CHEBI:58349"/>
        <dbReference type="ChEBI" id="CHEBI:60039"/>
        <dbReference type="EC" id="1.5.1.2"/>
    </reaction>
</comment>
<protein>
    <recommendedName>
        <fullName evidence="5 6">Pyrroline-5-carboxylate reductase</fullName>
        <shortName evidence="5">P5C reductase</shortName>
        <shortName evidence="5">P5CR</shortName>
        <ecNumber evidence="5 6">1.5.1.2</ecNumber>
    </recommendedName>
    <alternativeName>
        <fullName evidence="5">PCA reductase</fullName>
    </alternativeName>
</protein>
<evidence type="ECO:0000259" key="8">
    <source>
        <dbReference type="Pfam" id="PF03807"/>
    </source>
</evidence>
<evidence type="ECO:0000313" key="10">
    <source>
        <dbReference type="EMBL" id="MFC4619475.1"/>
    </source>
</evidence>
<proteinExistence type="inferred from homology"/>
<dbReference type="PANTHER" id="PTHR11645">
    <property type="entry name" value="PYRROLINE-5-CARBOXYLATE REDUCTASE"/>
    <property type="match status" value="1"/>
</dbReference>
<accession>A0ABV9GS52</accession>
<evidence type="ECO:0000256" key="3">
    <source>
        <dbReference type="ARBA" id="ARBA00022857"/>
    </source>
</evidence>
<keyword evidence="5" id="KW-0963">Cytoplasm</keyword>
<dbReference type="PIRSF" id="PIRSF000193">
    <property type="entry name" value="Pyrrol-5-carb_rd"/>
    <property type="match status" value="1"/>
</dbReference>
<organism evidence="10 11">
    <name type="scientific">Camelliibacillus cellulosilyticus</name>
    <dbReference type="NCBI Taxonomy" id="2174486"/>
    <lineage>
        <taxon>Bacteria</taxon>
        <taxon>Bacillati</taxon>
        <taxon>Bacillota</taxon>
        <taxon>Bacilli</taxon>
        <taxon>Bacillales</taxon>
        <taxon>Sporolactobacillaceae</taxon>
        <taxon>Camelliibacillus</taxon>
    </lineage>
</organism>
<dbReference type="GO" id="GO:0004735">
    <property type="term" value="F:pyrroline-5-carboxylate reductase activity"/>
    <property type="evidence" value="ECO:0007669"/>
    <property type="project" value="UniProtKB-EC"/>
</dbReference>
<comment type="similarity">
    <text evidence="1 5 7">Belongs to the pyrroline-5-carboxylate reductase family.</text>
</comment>
<dbReference type="InterPro" id="IPR028939">
    <property type="entry name" value="P5C_Rdtase_cat_N"/>
</dbReference>
<dbReference type="InterPro" id="IPR008927">
    <property type="entry name" value="6-PGluconate_DH-like_C_sf"/>
</dbReference>
<dbReference type="Gene3D" id="1.10.3730.10">
    <property type="entry name" value="ProC C-terminal domain-like"/>
    <property type="match status" value="1"/>
</dbReference>
<evidence type="ECO:0000313" key="11">
    <source>
        <dbReference type="Proteomes" id="UP001596022"/>
    </source>
</evidence>
<reference evidence="11" key="1">
    <citation type="journal article" date="2019" name="Int. J. Syst. Evol. Microbiol.">
        <title>The Global Catalogue of Microorganisms (GCM) 10K type strain sequencing project: providing services to taxonomists for standard genome sequencing and annotation.</title>
        <authorList>
            <consortium name="The Broad Institute Genomics Platform"/>
            <consortium name="The Broad Institute Genome Sequencing Center for Infectious Disease"/>
            <person name="Wu L."/>
            <person name="Ma J."/>
        </authorList>
    </citation>
    <scope>NUCLEOTIDE SEQUENCE [LARGE SCALE GENOMIC DNA]</scope>
    <source>
        <strain evidence="11">CGMCC 1.16306</strain>
    </source>
</reference>
<dbReference type="SUPFAM" id="SSF48179">
    <property type="entry name" value="6-phosphogluconate dehydrogenase C-terminal domain-like"/>
    <property type="match status" value="1"/>
</dbReference>
<dbReference type="RefSeq" id="WP_376846573.1">
    <property type="nucleotide sequence ID" value="NZ_JBHSFW010000009.1"/>
</dbReference>
<comment type="catalytic activity">
    <reaction evidence="5">
        <text>L-proline + NAD(+) = (S)-1-pyrroline-5-carboxylate + NADH + 2 H(+)</text>
        <dbReference type="Rhea" id="RHEA:14105"/>
        <dbReference type="ChEBI" id="CHEBI:15378"/>
        <dbReference type="ChEBI" id="CHEBI:17388"/>
        <dbReference type="ChEBI" id="CHEBI:57540"/>
        <dbReference type="ChEBI" id="CHEBI:57945"/>
        <dbReference type="ChEBI" id="CHEBI:60039"/>
        <dbReference type="EC" id="1.5.1.2"/>
    </reaction>
</comment>
<dbReference type="Pfam" id="PF03807">
    <property type="entry name" value="F420_oxidored"/>
    <property type="match status" value="1"/>
</dbReference>
<comment type="function">
    <text evidence="5">Catalyzes the reduction of 1-pyrroline-5-carboxylate (PCA) to L-proline.</text>
</comment>
<dbReference type="SUPFAM" id="SSF51735">
    <property type="entry name" value="NAD(P)-binding Rossmann-fold domains"/>
    <property type="match status" value="1"/>
</dbReference>
<dbReference type="Proteomes" id="UP001596022">
    <property type="component" value="Unassembled WGS sequence"/>
</dbReference>
<dbReference type="HAMAP" id="MF_01925">
    <property type="entry name" value="P5C_reductase"/>
    <property type="match status" value="1"/>
</dbReference>
<dbReference type="InterPro" id="IPR000304">
    <property type="entry name" value="Pyrroline-COOH_reductase"/>
</dbReference>
<evidence type="ECO:0000256" key="7">
    <source>
        <dbReference type="RuleBase" id="RU003903"/>
    </source>
</evidence>
<evidence type="ECO:0000256" key="6">
    <source>
        <dbReference type="NCBIfam" id="TIGR00112"/>
    </source>
</evidence>
<dbReference type="NCBIfam" id="TIGR00112">
    <property type="entry name" value="proC"/>
    <property type="match status" value="1"/>
</dbReference>
<keyword evidence="4 5" id="KW-0560">Oxidoreductase</keyword>
<keyword evidence="11" id="KW-1185">Reference proteome</keyword>
<evidence type="ECO:0000256" key="2">
    <source>
        <dbReference type="ARBA" id="ARBA00022650"/>
    </source>
</evidence>
<gene>
    <name evidence="5 10" type="primary">proC</name>
    <name evidence="10" type="ORF">ACFO4N_12205</name>
</gene>
<sequence length="268" mass="29250">MEKKIGFIGCGKMATALIEGLMRSQVVHPRQVVASACTEASLYQVEKSFGIRTTLDNRHVINEADWVILAIKPGDYKSVIDEIKTLFSPQKLLISIAIGRSIGWIEQRFHQKIKIIRAMPNLATKLGEGMTALYANSQITEQEYADVREVFSSIGKVETMDKEEQMDAVVSISASSPAYVYLFIEAMADGGVRLGLPRDQAYRLASQAVLGAAKTVLESGEHPGVLKDQVSSPGGSTMAALATLEDRAFRGAVMSAMKSCTDRVKEFN</sequence>
<keyword evidence="2 5" id="KW-0641">Proline biosynthesis</keyword>
<dbReference type="EMBL" id="JBHSFW010000009">
    <property type="protein sequence ID" value="MFC4619475.1"/>
    <property type="molecule type" value="Genomic_DNA"/>
</dbReference>